<reference evidence="1" key="1">
    <citation type="submission" date="2018-11" db="EMBL/GenBank/DDBJ databases">
        <authorList>
            <consortium name="Pathogen Informatics"/>
        </authorList>
    </citation>
    <scope>NUCLEOTIDE SEQUENCE</scope>
</reference>
<evidence type="ECO:0000313" key="2">
    <source>
        <dbReference type="Proteomes" id="UP000784294"/>
    </source>
</evidence>
<keyword evidence="2" id="KW-1185">Reference proteome</keyword>
<protein>
    <submittedName>
        <fullName evidence="1">Uncharacterized protein</fullName>
    </submittedName>
</protein>
<gene>
    <name evidence="1" type="ORF">PXEA_LOCUS20690</name>
</gene>
<comment type="caution">
    <text evidence="1">The sequence shown here is derived from an EMBL/GenBank/DDBJ whole genome shotgun (WGS) entry which is preliminary data.</text>
</comment>
<sequence>MNASSVFTQLHIDSLANSHPRPGTSRLHPRLRSSPRGIRTRISVGQHFILTRCGRSVLLDLDRTAGPLIRWFARWQQKLFGGGEGGRGFIAFLCFPESRCTTAPSPFLSLSLSLCLSLFFFSQTQSHSNTRSFTV</sequence>
<dbReference type="Proteomes" id="UP000784294">
    <property type="component" value="Unassembled WGS sequence"/>
</dbReference>
<accession>A0A448X3Y1</accession>
<dbReference type="AlphaFoldDB" id="A0A448X3Y1"/>
<dbReference type="EMBL" id="CAAALY010085902">
    <property type="protein sequence ID" value="VEL27250.1"/>
    <property type="molecule type" value="Genomic_DNA"/>
</dbReference>
<name>A0A448X3Y1_9PLAT</name>
<proteinExistence type="predicted"/>
<evidence type="ECO:0000313" key="1">
    <source>
        <dbReference type="EMBL" id="VEL27250.1"/>
    </source>
</evidence>
<organism evidence="1 2">
    <name type="scientific">Protopolystoma xenopodis</name>
    <dbReference type="NCBI Taxonomy" id="117903"/>
    <lineage>
        <taxon>Eukaryota</taxon>
        <taxon>Metazoa</taxon>
        <taxon>Spiralia</taxon>
        <taxon>Lophotrochozoa</taxon>
        <taxon>Platyhelminthes</taxon>
        <taxon>Monogenea</taxon>
        <taxon>Polyopisthocotylea</taxon>
        <taxon>Polystomatidea</taxon>
        <taxon>Polystomatidae</taxon>
        <taxon>Protopolystoma</taxon>
    </lineage>
</organism>